<dbReference type="PANTHER" id="PTHR43383">
    <property type="entry name" value="NODULIN 6"/>
    <property type="match status" value="1"/>
</dbReference>
<dbReference type="PANTHER" id="PTHR43383:SF2">
    <property type="entry name" value="AMIDOHYDROLASE 2 FAMILY PROTEIN"/>
    <property type="match status" value="1"/>
</dbReference>
<sequence>MNLSEIPLIEQHAHNILKSEVAANYPFAAAFTEGYDPEIVNYHAKHTLFYRRSLREIATLLNCEPEETAILAHRQNLGLENLTRIYFDAANLEAIYLDDGLTPENILPISWHQQFTTVKRILRLELLAEKLLSQIDEFHTFVNAFIKEIDPPSPDIVAFKSIACYRSGLDIRPVAPAVAAVHFYDFKKLQKKNDLPLRLNDKQLIDFILQQSLIVAAKYKIPVQLHTGLGDPDLDLRLANPLNLRYLIECPQYKNAPLVLLHASYPYMREAGYLASMYPQVYLDFGLAVPFLSVAGMRNTIRQLLELIPTTKLMYSSDAHSIPELYYLGAKWGRQLLGEVLDQAIKDTDITVKEAEEIALGILRENALSLYGQRLKGE</sequence>
<proteinExistence type="predicted"/>
<protein>
    <submittedName>
        <fullName evidence="2">Amidohydrolase family protein</fullName>
    </submittedName>
</protein>
<organism evidence="2 3">
    <name type="scientific">Sphaerospermopsis kisseleviana CS-549</name>
    <dbReference type="NCBI Taxonomy" id="3021783"/>
    <lineage>
        <taxon>Bacteria</taxon>
        <taxon>Bacillati</taxon>
        <taxon>Cyanobacteriota</taxon>
        <taxon>Cyanophyceae</taxon>
        <taxon>Nostocales</taxon>
        <taxon>Aphanizomenonaceae</taxon>
        <taxon>Sphaerospermopsis</taxon>
        <taxon>Sphaerospermopsis kisseleviana</taxon>
    </lineage>
</organism>
<keyword evidence="3" id="KW-1185">Reference proteome</keyword>
<dbReference type="Gene3D" id="3.20.20.140">
    <property type="entry name" value="Metal-dependent hydrolases"/>
    <property type="match status" value="1"/>
</dbReference>
<evidence type="ECO:0000259" key="1">
    <source>
        <dbReference type="Pfam" id="PF04909"/>
    </source>
</evidence>
<dbReference type="Pfam" id="PF04909">
    <property type="entry name" value="Amidohydro_2"/>
    <property type="match status" value="1"/>
</dbReference>
<evidence type="ECO:0000313" key="3">
    <source>
        <dbReference type="Proteomes" id="UP001211711"/>
    </source>
</evidence>
<dbReference type="RefSeq" id="WP_096566949.1">
    <property type="nucleotide sequence ID" value="NZ_JAQMTI010000275.1"/>
</dbReference>
<reference evidence="2 3" key="1">
    <citation type="submission" date="2023-01" db="EMBL/GenBank/DDBJ databases">
        <title>Genomes from the Australian National Cyanobacteria Reference Collection.</title>
        <authorList>
            <person name="Willis A."/>
            <person name="Lee E.M.F."/>
        </authorList>
    </citation>
    <scope>NUCLEOTIDE SEQUENCE [LARGE SCALE GENOMIC DNA]</scope>
    <source>
        <strain evidence="2 3">CS-549</strain>
    </source>
</reference>
<dbReference type="Proteomes" id="UP001211711">
    <property type="component" value="Unassembled WGS sequence"/>
</dbReference>
<dbReference type="EMBL" id="JAQMTI010000275">
    <property type="protein sequence ID" value="MDB9443936.1"/>
    <property type="molecule type" value="Genomic_DNA"/>
</dbReference>
<comment type="caution">
    <text evidence="2">The sequence shown here is derived from an EMBL/GenBank/DDBJ whole genome shotgun (WGS) entry which is preliminary data.</text>
</comment>
<evidence type="ECO:0000313" key="2">
    <source>
        <dbReference type="EMBL" id="MDB9443936.1"/>
    </source>
</evidence>
<dbReference type="SUPFAM" id="SSF51556">
    <property type="entry name" value="Metallo-dependent hydrolases"/>
    <property type="match status" value="1"/>
</dbReference>
<dbReference type="InterPro" id="IPR032466">
    <property type="entry name" value="Metal_Hydrolase"/>
</dbReference>
<feature type="domain" description="Amidohydrolase-related" evidence="1">
    <location>
        <begin position="215"/>
        <end position="372"/>
    </location>
</feature>
<accession>A0ABT4ZXY2</accession>
<gene>
    <name evidence="2" type="ORF">PN497_21660</name>
</gene>
<name>A0ABT4ZXY2_9CYAN</name>
<dbReference type="InterPro" id="IPR006680">
    <property type="entry name" value="Amidohydro-rel"/>
</dbReference>